<protein>
    <recommendedName>
        <fullName evidence="3">Bacteriocin-protection protein</fullName>
    </recommendedName>
</protein>
<comment type="caution">
    <text evidence="1">The sequence shown here is derived from an EMBL/GenBank/DDBJ whole genome shotgun (WGS) entry which is preliminary data.</text>
</comment>
<name>A0A2D0N2M6_FLAN2</name>
<evidence type="ECO:0000313" key="1">
    <source>
        <dbReference type="EMBL" id="PHN02802.1"/>
    </source>
</evidence>
<reference evidence="1 2" key="1">
    <citation type="submission" date="2017-10" db="EMBL/GenBank/DDBJ databases">
        <title>The draft genome sequence of Lewinella nigricans NBRC 102662.</title>
        <authorList>
            <person name="Wang K."/>
        </authorList>
    </citation>
    <scope>NUCLEOTIDE SEQUENCE [LARGE SCALE GENOMIC DNA]</scope>
    <source>
        <strain evidence="1 2">NBRC 102662</strain>
    </source>
</reference>
<dbReference type="OrthoDB" id="9796999at2"/>
<organism evidence="1 2">
    <name type="scientific">Flavilitoribacter nigricans (strain ATCC 23147 / DSM 23189 / NBRC 102662 / NCIMB 1420 / SS-2)</name>
    <name type="common">Lewinella nigricans</name>
    <dbReference type="NCBI Taxonomy" id="1122177"/>
    <lineage>
        <taxon>Bacteria</taxon>
        <taxon>Pseudomonadati</taxon>
        <taxon>Bacteroidota</taxon>
        <taxon>Saprospiria</taxon>
        <taxon>Saprospirales</taxon>
        <taxon>Lewinellaceae</taxon>
        <taxon>Flavilitoribacter</taxon>
    </lineage>
</organism>
<dbReference type="RefSeq" id="WP_099153742.1">
    <property type="nucleotide sequence ID" value="NZ_PDUD01000036.1"/>
</dbReference>
<proteinExistence type="predicted"/>
<gene>
    <name evidence="1" type="ORF">CRP01_29920</name>
</gene>
<accession>A0A2D0N2M6</accession>
<dbReference type="EMBL" id="PDUD01000036">
    <property type="protein sequence ID" value="PHN02802.1"/>
    <property type="molecule type" value="Genomic_DNA"/>
</dbReference>
<dbReference type="Pfam" id="PF13376">
    <property type="entry name" value="OmdA"/>
    <property type="match status" value="1"/>
</dbReference>
<sequence>MEITEVFYPINRDEWRNWLADNHRTESEIWLQRYRKATGKPSISYDEMVEECLCFGWIDGVVKKYDTESNVQRITPRRKKSFLSELNRQRVWKLQRAGLITPAGIAAIADQIGSPDDPLEIPDWILQELQTDPEVWEKFQSFSHFYKRLKIGWIKECGTTPSRIQEAHKRLNYLIKMTAQGKRYGTIPIDE</sequence>
<dbReference type="Proteomes" id="UP000223913">
    <property type="component" value="Unassembled WGS sequence"/>
</dbReference>
<evidence type="ECO:0008006" key="3">
    <source>
        <dbReference type="Google" id="ProtNLM"/>
    </source>
</evidence>
<evidence type="ECO:0000313" key="2">
    <source>
        <dbReference type="Proteomes" id="UP000223913"/>
    </source>
</evidence>
<keyword evidence="2" id="KW-1185">Reference proteome</keyword>
<dbReference type="AlphaFoldDB" id="A0A2D0N2M6"/>